<name>A0A437URH6_ENTAV</name>
<comment type="caution">
    <text evidence="3">The sequence shown here is derived from an EMBL/GenBank/DDBJ whole genome shotgun (WGS) entry which is preliminary data.</text>
</comment>
<dbReference type="EMBL" id="RYZS01000001">
    <property type="protein sequence ID" value="RVU96245.1"/>
    <property type="molecule type" value="Genomic_DNA"/>
</dbReference>
<dbReference type="PANTHER" id="PTHR47505">
    <property type="entry name" value="DNA UTILIZATION PROTEIN YHGH"/>
    <property type="match status" value="1"/>
</dbReference>
<organism evidence="3 4">
    <name type="scientific">Enterococcus avium</name>
    <name type="common">Streptococcus avium</name>
    <dbReference type="NCBI Taxonomy" id="33945"/>
    <lineage>
        <taxon>Bacteria</taxon>
        <taxon>Bacillati</taxon>
        <taxon>Bacillota</taxon>
        <taxon>Bacilli</taxon>
        <taxon>Lactobacillales</taxon>
        <taxon>Enterococcaceae</taxon>
        <taxon>Enterococcus</taxon>
    </lineage>
</organism>
<protein>
    <submittedName>
        <fullName evidence="3">ComF family protein</fullName>
    </submittedName>
</protein>
<evidence type="ECO:0000259" key="2">
    <source>
        <dbReference type="Pfam" id="PF00156"/>
    </source>
</evidence>
<accession>A0A437URH6</accession>
<proteinExistence type="inferred from homology"/>
<comment type="similarity">
    <text evidence="1">Belongs to the ComF/GntX family.</text>
</comment>
<dbReference type="InterPro" id="IPR051910">
    <property type="entry name" value="ComF/GntX_DNA_util-trans"/>
</dbReference>
<dbReference type="InterPro" id="IPR029057">
    <property type="entry name" value="PRTase-like"/>
</dbReference>
<dbReference type="CDD" id="cd06223">
    <property type="entry name" value="PRTases_typeI"/>
    <property type="match status" value="1"/>
</dbReference>
<dbReference type="AlphaFoldDB" id="A0A437URH6"/>
<evidence type="ECO:0000313" key="4">
    <source>
        <dbReference type="Proteomes" id="UP000288388"/>
    </source>
</evidence>
<reference evidence="3 4" key="1">
    <citation type="submission" date="2018-12" db="EMBL/GenBank/DDBJ databases">
        <title>A novel vanA-carrying plasmid in a clinical isolate of Enterococcus avium.</title>
        <authorList>
            <person name="Bernasconi O.J."/>
            <person name="Luzzaro F."/>
            <person name="Endimiani A."/>
        </authorList>
    </citation>
    <scope>NUCLEOTIDE SEQUENCE [LARGE SCALE GENOMIC DNA]</scope>
    <source>
        <strain evidence="3 4">LC0559/18</strain>
    </source>
</reference>
<evidence type="ECO:0000313" key="3">
    <source>
        <dbReference type="EMBL" id="RVU96245.1"/>
    </source>
</evidence>
<dbReference type="PANTHER" id="PTHR47505:SF1">
    <property type="entry name" value="DNA UTILIZATION PROTEIN YHGH"/>
    <property type="match status" value="1"/>
</dbReference>
<feature type="domain" description="Phosphoribosyltransferase" evidence="2">
    <location>
        <begin position="142"/>
        <end position="220"/>
    </location>
</feature>
<sequence length="221" mass="25875">MRCSCCQKELVRNLTLRELFHSANLRCYHCEKLFTKIDQATSCPGCGRADSSKLCSDCRLWHQELGFVMKNRSLFQYDEGFRKWIEAYKFTGDYRLRGAFVNELAQILQNYRDYLICPLPLSKERFEQRGFNQVRGCLELTKIPLKDLLRRKELAPQSEKSRKARLEMEQPFELRVANGKIRNQKVLLVDDVYTTGRTLFHGAELLYKNGVEAVESLTFAR</sequence>
<dbReference type="SUPFAM" id="SSF53271">
    <property type="entry name" value="PRTase-like"/>
    <property type="match status" value="1"/>
</dbReference>
<dbReference type="Proteomes" id="UP000288388">
    <property type="component" value="Unassembled WGS sequence"/>
</dbReference>
<dbReference type="Gene3D" id="3.40.50.2020">
    <property type="match status" value="1"/>
</dbReference>
<gene>
    <name evidence="3" type="ORF">EK398_16110</name>
</gene>
<evidence type="ECO:0000256" key="1">
    <source>
        <dbReference type="ARBA" id="ARBA00008007"/>
    </source>
</evidence>
<dbReference type="InterPro" id="IPR000836">
    <property type="entry name" value="PRTase_dom"/>
</dbReference>
<dbReference type="Pfam" id="PF00156">
    <property type="entry name" value="Pribosyltran"/>
    <property type="match status" value="1"/>
</dbReference>